<name>A0A6P8ZGA8_DROAB</name>
<sequence length="273" mass="31587">MRKLQIQVLTRDGRKNIFETDRFRNVADLKKHIGRSMNVPMTFSKLTYKGRLLSNDSILEDEGVKRLSTLELYWQPLVMTPKQYREKEMELEKLEQKQRHLSRLADNSEATTSKKGNHERVSIGSRTTRGAELLQEKPSANEEDAKLVPKATEEPNSESSEELDFLSVYWCCPKKSLHESETKLELGQEQQQVQQQAAANTEEQKHQSESSSSSSLYHDSEEEQTLAEVRSQRCFCWNPTVRPGVRLAAGRISHSIIFNIRKHQKNCQELKRK</sequence>
<dbReference type="RefSeq" id="XP_034119577.1">
    <property type="nucleotide sequence ID" value="XM_034263686.2"/>
</dbReference>
<feature type="region of interest" description="Disordered" evidence="1">
    <location>
        <begin position="95"/>
        <end position="160"/>
    </location>
</feature>
<reference evidence="4" key="1">
    <citation type="submission" date="2025-08" db="UniProtKB">
        <authorList>
            <consortium name="RefSeq"/>
        </authorList>
    </citation>
    <scope>IDENTIFICATION</scope>
    <source>
        <strain evidence="4">15112-1751.03</strain>
        <tissue evidence="4">Whole Adult</tissue>
    </source>
</reference>
<feature type="compositionally biased region" description="Basic and acidic residues" evidence="1">
    <location>
        <begin position="139"/>
        <end position="153"/>
    </location>
</feature>
<dbReference type="OrthoDB" id="267397at2759"/>
<feature type="domain" description="Ubiquitin-like" evidence="2">
    <location>
        <begin position="4"/>
        <end position="72"/>
    </location>
</feature>
<gene>
    <name evidence="4" type="primary">LOC117578264</name>
</gene>
<protein>
    <submittedName>
        <fullName evidence="4">Uncharacterized protein LOC117578264</fullName>
    </submittedName>
</protein>
<dbReference type="InterPro" id="IPR029071">
    <property type="entry name" value="Ubiquitin-like_domsf"/>
</dbReference>
<feature type="compositionally biased region" description="Low complexity" evidence="1">
    <location>
        <begin position="188"/>
        <end position="201"/>
    </location>
</feature>
<dbReference type="Gene3D" id="3.10.20.90">
    <property type="entry name" value="Phosphatidylinositol 3-kinase Catalytic Subunit, Chain A, domain 1"/>
    <property type="match status" value="1"/>
</dbReference>
<accession>A0A6P8ZGA8</accession>
<dbReference type="Proteomes" id="UP000515160">
    <property type="component" value="Chromosome X"/>
</dbReference>
<dbReference type="GeneID" id="117578264"/>
<dbReference type="PROSITE" id="PS50053">
    <property type="entry name" value="UBIQUITIN_2"/>
    <property type="match status" value="1"/>
</dbReference>
<proteinExistence type="predicted"/>
<evidence type="ECO:0000259" key="2">
    <source>
        <dbReference type="PROSITE" id="PS50053"/>
    </source>
</evidence>
<dbReference type="SUPFAM" id="SSF54236">
    <property type="entry name" value="Ubiquitin-like"/>
    <property type="match status" value="1"/>
</dbReference>
<dbReference type="CDD" id="cd17039">
    <property type="entry name" value="Ubl_ubiquitin_like"/>
    <property type="match status" value="1"/>
</dbReference>
<evidence type="ECO:0000313" key="3">
    <source>
        <dbReference type="Proteomes" id="UP000515160"/>
    </source>
</evidence>
<feature type="region of interest" description="Disordered" evidence="1">
    <location>
        <begin position="182"/>
        <end position="223"/>
    </location>
</feature>
<organism evidence="3 4">
    <name type="scientific">Drosophila albomicans</name>
    <name type="common">Fruit fly</name>
    <dbReference type="NCBI Taxonomy" id="7291"/>
    <lineage>
        <taxon>Eukaryota</taxon>
        <taxon>Metazoa</taxon>
        <taxon>Ecdysozoa</taxon>
        <taxon>Arthropoda</taxon>
        <taxon>Hexapoda</taxon>
        <taxon>Insecta</taxon>
        <taxon>Pterygota</taxon>
        <taxon>Neoptera</taxon>
        <taxon>Endopterygota</taxon>
        <taxon>Diptera</taxon>
        <taxon>Brachycera</taxon>
        <taxon>Muscomorpha</taxon>
        <taxon>Ephydroidea</taxon>
        <taxon>Drosophilidae</taxon>
        <taxon>Drosophila</taxon>
    </lineage>
</organism>
<evidence type="ECO:0000313" key="4">
    <source>
        <dbReference type="RefSeq" id="XP_034119577.1"/>
    </source>
</evidence>
<dbReference type="Pfam" id="PF00240">
    <property type="entry name" value="ubiquitin"/>
    <property type="match status" value="1"/>
</dbReference>
<dbReference type="AlphaFoldDB" id="A0A6P8ZGA8"/>
<keyword evidence="3" id="KW-1185">Reference proteome</keyword>
<dbReference type="SMART" id="SM00213">
    <property type="entry name" value="UBQ"/>
    <property type="match status" value="1"/>
</dbReference>
<evidence type="ECO:0000256" key="1">
    <source>
        <dbReference type="SAM" id="MobiDB-lite"/>
    </source>
</evidence>
<dbReference type="InterPro" id="IPR000626">
    <property type="entry name" value="Ubiquitin-like_dom"/>
</dbReference>